<keyword evidence="6 9" id="KW-0378">Hydrolase</keyword>
<dbReference type="RefSeq" id="WP_189399693.1">
    <property type="nucleotide sequence ID" value="NZ_BMXA01000002.1"/>
</dbReference>
<comment type="catalytic activity">
    <reaction evidence="9 10">
        <text>Release of signal peptides from bacterial membrane prolipoproteins. Hydrolyzes -Xaa-Yaa-Zaa-|-(S,diacylglyceryl)Cys-, in which Xaa is hydrophobic (preferably Leu), and Yaa (Ala or Ser) and Zaa (Gly or Ala) have small, neutral side chains.</text>
        <dbReference type="EC" id="3.4.23.36"/>
    </reaction>
</comment>
<protein>
    <recommendedName>
        <fullName evidence="9">Lipoprotein signal peptidase</fullName>
        <ecNumber evidence="9">3.4.23.36</ecNumber>
    </recommendedName>
    <alternativeName>
        <fullName evidence="9">Prolipoprotein signal peptidase</fullName>
    </alternativeName>
    <alternativeName>
        <fullName evidence="9">Signal peptidase II</fullName>
        <shortName evidence="9">SPase II</shortName>
    </alternativeName>
</protein>
<proteinExistence type="inferred from homology"/>
<evidence type="ECO:0000256" key="1">
    <source>
        <dbReference type="ARBA" id="ARBA00006139"/>
    </source>
</evidence>
<dbReference type="AlphaFoldDB" id="A0A918RNV5"/>
<dbReference type="InterPro" id="IPR001872">
    <property type="entry name" value="Peptidase_A8"/>
</dbReference>
<feature type="active site" evidence="9">
    <location>
        <position position="141"/>
    </location>
</feature>
<comment type="subcellular location">
    <subcellularLocation>
        <location evidence="9">Cell membrane</location>
        <topology evidence="9">Multi-pass membrane protein</topology>
    </subcellularLocation>
</comment>
<dbReference type="Proteomes" id="UP000614811">
    <property type="component" value="Unassembled WGS sequence"/>
</dbReference>
<gene>
    <name evidence="9 12" type="primary">lspA</name>
    <name evidence="12" type="ORF">GCM10008090_16290</name>
</gene>
<dbReference type="PANTHER" id="PTHR33695">
    <property type="entry name" value="LIPOPROTEIN SIGNAL PEPTIDASE"/>
    <property type="match status" value="1"/>
</dbReference>
<dbReference type="GO" id="GO:0005886">
    <property type="term" value="C:plasma membrane"/>
    <property type="evidence" value="ECO:0007669"/>
    <property type="project" value="UniProtKB-SubCell"/>
</dbReference>
<feature type="transmembrane region" description="Helical" evidence="9">
    <location>
        <begin position="98"/>
        <end position="117"/>
    </location>
</feature>
<evidence type="ECO:0000256" key="6">
    <source>
        <dbReference type="ARBA" id="ARBA00022801"/>
    </source>
</evidence>
<name>A0A918RNV5_9GAMM</name>
<reference evidence="12" key="1">
    <citation type="journal article" date="2014" name="Int. J. Syst. Evol. Microbiol.">
        <title>Complete genome sequence of Corynebacterium casei LMG S-19264T (=DSM 44701T), isolated from a smear-ripened cheese.</title>
        <authorList>
            <consortium name="US DOE Joint Genome Institute (JGI-PGF)"/>
            <person name="Walter F."/>
            <person name="Albersmeier A."/>
            <person name="Kalinowski J."/>
            <person name="Ruckert C."/>
        </authorList>
    </citation>
    <scope>NUCLEOTIDE SEQUENCE</scope>
    <source>
        <strain evidence="12">KCTC 12711</strain>
    </source>
</reference>
<comment type="function">
    <text evidence="9 10">This protein specifically catalyzes the removal of signal peptides from prolipoproteins.</text>
</comment>
<dbReference type="PRINTS" id="PR00781">
    <property type="entry name" value="LIPOSIGPTASE"/>
</dbReference>
<dbReference type="Pfam" id="PF01252">
    <property type="entry name" value="Peptidase_A8"/>
    <property type="match status" value="1"/>
</dbReference>
<evidence type="ECO:0000256" key="5">
    <source>
        <dbReference type="ARBA" id="ARBA00022750"/>
    </source>
</evidence>
<dbReference type="GO" id="GO:0004190">
    <property type="term" value="F:aspartic-type endopeptidase activity"/>
    <property type="evidence" value="ECO:0007669"/>
    <property type="project" value="UniProtKB-UniRule"/>
</dbReference>
<dbReference type="EC" id="3.4.23.36" evidence="9"/>
<evidence type="ECO:0000256" key="8">
    <source>
        <dbReference type="ARBA" id="ARBA00023136"/>
    </source>
</evidence>
<evidence type="ECO:0000313" key="13">
    <source>
        <dbReference type="Proteomes" id="UP000614811"/>
    </source>
</evidence>
<keyword evidence="5 9" id="KW-0064">Aspartyl protease</keyword>
<evidence type="ECO:0000256" key="10">
    <source>
        <dbReference type="RuleBase" id="RU000594"/>
    </source>
</evidence>
<evidence type="ECO:0000256" key="3">
    <source>
        <dbReference type="ARBA" id="ARBA00022670"/>
    </source>
</evidence>
<evidence type="ECO:0000256" key="11">
    <source>
        <dbReference type="RuleBase" id="RU004181"/>
    </source>
</evidence>
<keyword evidence="7 9" id="KW-1133">Transmembrane helix</keyword>
<keyword evidence="13" id="KW-1185">Reference proteome</keyword>
<dbReference type="EMBL" id="BMXA01000002">
    <property type="protein sequence ID" value="GHA07228.1"/>
    <property type="molecule type" value="Genomic_DNA"/>
</dbReference>
<comment type="pathway">
    <text evidence="9">Protein modification; lipoprotein biosynthesis (signal peptide cleavage).</text>
</comment>
<keyword evidence="4 9" id="KW-0812">Transmembrane</keyword>
<dbReference type="PROSITE" id="PS00855">
    <property type="entry name" value="SPASE_II"/>
    <property type="match status" value="1"/>
</dbReference>
<feature type="active site" evidence="9">
    <location>
        <position position="123"/>
    </location>
</feature>
<evidence type="ECO:0000256" key="2">
    <source>
        <dbReference type="ARBA" id="ARBA00022475"/>
    </source>
</evidence>
<dbReference type="NCBIfam" id="TIGR00077">
    <property type="entry name" value="lspA"/>
    <property type="match status" value="1"/>
</dbReference>
<organism evidence="12 13">
    <name type="scientific">Arenicella chitinivorans</name>
    <dbReference type="NCBI Taxonomy" id="1329800"/>
    <lineage>
        <taxon>Bacteria</taxon>
        <taxon>Pseudomonadati</taxon>
        <taxon>Pseudomonadota</taxon>
        <taxon>Gammaproteobacteria</taxon>
        <taxon>Arenicellales</taxon>
        <taxon>Arenicellaceae</taxon>
        <taxon>Arenicella</taxon>
    </lineage>
</organism>
<dbReference type="PANTHER" id="PTHR33695:SF1">
    <property type="entry name" value="LIPOPROTEIN SIGNAL PEPTIDASE"/>
    <property type="match status" value="1"/>
</dbReference>
<dbReference type="HAMAP" id="MF_00161">
    <property type="entry name" value="LspA"/>
    <property type="match status" value="1"/>
</dbReference>
<evidence type="ECO:0000256" key="4">
    <source>
        <dbReference type="ARBA" id="ARBA00022692"/>
    </source>
</evidence>
<keyword evidence="3 9" id="KW-0645">Protease</keyword>
<comment type="caution">
    <text evidence="12">The sequence shown here is derived from an EMBL/GenBank/DDBJ whole genome shotgun (WGS) entry which is preliminary data.</text>
</comment>
<keyword evidence="12" id="KW-0449">Lipoprotein</keyword>
<feature type="transmembrane region" description="Helical" evidence="9">
    <location>
        <begin position="12"/>
        <end position="30"/>
    </location>
</feature>
<keyword evidence="8 9" id="KW-0472">Membrane</keyword>
<sequence length="166" mass="18571">MSEQQSNRHLAWLWLTAVVIIVDQLTKYWAEHVLGATGVVKILPVFDLSLAHNTGSAFGMFGGLGGIQHVFFVTLAVVVSIVLVIFMRRLGAHERHLAVGYSLIIGGALGNAIDRLVYQYVVDFIHWFYQDWHYPHFNIADSAIFIGAGLLIFEAFGKPFLNLRSE</sequence>
<comment type="similarity">
    <text evidence="1 9 11">Belongs to the peptidase A8 family.</text>
</comment>
<evidence type="ECO:0000256" key="9">
    <source>
        <dbReference type="HAMAP-Rule" id="MF_00161"/>
    </source>
</evidence>
<reference evidence="12" key="2">
    <citation type="submission" date="2020-09" db="EMBL/GenBank/DDBJ databases">
        <authorList>
            <person name="Sun Q."/>
            <person name="Kim S."/>
        </authorList>
    </citation>
    <scope>NUCLEOTIDE SEQUENCE</scope>
    <source>
        <strain evidence="12">KCTC 12711</strain>
    </source>
</reference>
<dbReference type="GO" id="GO:0006508">
    <property type="term" value="P:proteolysis"/>
    <property type="evidence" value="ECO:0007669"/>
    <property type="project" value="UniProtKB-KW"/>
</dbReference>
<keyword evidence="2 9" id="KW-1003">Cell membrane</keyword>
<evidence type="ECO:0000313" key="12">
    <source>
        <dbReference type="EMBL" id="GHA07228.1"/>
    </source>
</evidence>
<evidence type="ECO:0000256" key="7">
    <source>
        <dbReference type="ARBA" id="ARBA00022989"/>
    </source>
</evidence>
<feature type="transmembrane region" description="Helical" evidence="9">
    <location>
        <begin position="66"/>
        <end position="86"/>
    </location>
</feature>
<feature type="transmembrane region" description="Helical" evidence="9">
    <location>
        <begin position="137"/>
        <end position="156"/>
    </location>
</feature>
<accession>A0A918RNV5</accession>